<evidence type="ECO:0000256" key="6">
    <source>
        <dbReference type="SAM" id="MobiDB-lite"/>
    </source>
</evidence>
<accession>A0ABQ6N6X2</accession>
<evidence type="ECO:0000256" key="4">
    <source>
        <dbReference type="ARBA" id="ARBA00022840"/>
    </source>
</evidence>
<proteinExistence type="predicted"/>
<sequence length="623" mass="68009">MMDAVERVTEPYWHESAAYEVTPEGMSSVEEASHEIHSMCLEAVDEIVNDGHLLTQFGIPRELHAAVKHSWSTRQCDLVGRLDFLWDGEGAPKFAEYNADTPTVLLEAGPAQQSWLDDALRANKLPAGAGQFNVLEPALVAAFARLQEQARGSPRTFKMITTAQEATEDLPFEEERATAQYMCRCAQKAGLNATFMNLEDFAKGATLQALLDAADGRYSEATTPSIAIWKLYPYEWLVNETLSVALQYPYLDGHVRFLEPAWKLIFSSKAILAYLWKKHPGHKNLLPAYFSASELENYKLSDDSAHWVAKPRFGREGDGIKYSNCEDSNFSTFEEFHLDTAAHQDRLLPHVEHPDDGDEKFSTDASDLEKVKTALISKVRDRTSKIVAERAVHGLLDHKYGGTHTAGNEAPPLSLNQGPPIFQQYHAPARLQGRSVVTSCWVVRGAPVAACFREDTAKTTNNDSCFVPHYVAGPRLSDAGFYPMSEKAGELRGQLYGSDPLRSDGVPAYDEGGVGRAGSSTTGGGGVVPIVSRPWYRGGSWFGGRQPSSSWGTTGQSYGTKGAGRERHLSKTRHAGKGGVGSTGATGKAQAGFDRRERTARHVHRTGATGRTVGRRGYGGGGG</sequence>
<keyword evidence="1" id="KW-0436">Ligase</keyword>
<dbReference type="Proteomes" id="UP001165060">
    <property type="component" value="Unassembled WGS sequence"/>
</dbReference>
<dbReference type="SUPFAM" id="SSF56059">
    <property type="entry name" value="Glutathione synthetase ATP-binding domain-like"/>
    <property type="match status" value="2"/>
</dbReference>
<evidence type="ECO:0000256" key="1">
    <source>
        <dbReference type="ARBA" id="ARBA00022598"/>
    </source>
</evidence>
<feature type="compositionally biased region" description="Polar residues" evidence="6">
    <location>
        <begin position="546"/>
        <end position="559"/>
    </location>
</feature>
<evidence type="ECO:0000256" key="2">
    <source>
        <dbReference type="ARBA" id="ARBA00022723"/>
    </source>
</evidence>
<dbReference type="SUPFAM" id="SSF52440">
    <property type="entry name" value="PreATP-grasp domain"/>
    <property type="match status" value="1"/>
</dbReference>
<dbReference type="InterPro" id="IPR016185">
    <property type="entry name" value="PreATP-grasp_dom_sf"/>
</dbReference>
<evidence type="ECO:0000313" key="9">
    <source>
        <dbReference type="Proteomes" id="UP001165060"/>
    </source>
</evidence>
<name>A0ABQ6N6X2_9STRA</name>
<organism evidence="8 9">
    <name type="scientific">Tetraparma gracilis</name>
    <dbReference type="NCBI Taxonomy" id="2962635"/>
    <lineage>
        <taxon>Eukaryota</taxon>
        <taxon>Sar</taxon>
        <taxon>Stramenopiles</taxon>
        <taxon>Ochrophyta</taxon>
        <taxon>Bolidophyceae</taxon>
        <taxon>Parmales</taxon>
        <taxon>Triparmaceae</taxon>
        <taxon>Tetraparma</taxon>
    </lineage>
</organism>
<dbReference type="Gene3D" id="3.30.1490.330">
    <property type="match status" value="1"/>
</dbReference>
<feature type="domain" description="Glutathionylspermidine synthase pre-ATP-grasp-like" evidence="7">
    <location>
        <begin position="416"/>
        <end position="471"/>
    </location>
</feature>
<dbReference type="Pfam" id="PF03738">
    <property type="entry name" value="GSP_synth"/>
    <property type="match status" value="2"/>
</dbReference>
<evidence type="ECO:0000256" key="3">
    <source>
        <dbReference type="ARBA" id="ARBA00022741"/>
    </source>
</evidence>
<dbReference type="EMBL" id="BRYB01001052">
    <property type="protein sequence ID" value="GMI42158.1"/>
    <property type="molecule type" value="Genomic_DNA"/>
</dbReference>
<comment type="caution">
    <text evidence="8">The sequence shown here is derived from an EMBL/GenBank/DDBJ whole genome shotgun (WGS) entry which is preliminary data.</text>
</comment>
<reference evidence="8 9" key="1">
    <citation type="journal article" date="2023" name="Commun. Biol.">
        <title>Genome analysis of Parmales, the sister group of diatoms, reveals the evolutionary specialization of diatoms from phago-mixotrophs to photoautotrophs.</title>
        <authorList>
            <person name="Ban H."/>
            <person name="Sato S."/>
            <person name="Yoshikawa S."/>
            <person name="Yamada K."/>
            <person name="Nakamura Y."/>
            <person name="Ichinomiya M."/>
            <person name="Sato N."/>
            <person name="Blanc-Mathieu R."/>
            <person name="Endo H."/>
            <person name="Kuwata A."/>
            <person name="Ogata H."/>
        </authorList>
    </citation>
    <scope>NUCLEOTIDE SEQUENCE [LARGE SCALE GENOMIC DNA]</scope>
</reference>
<keyword evidence="5" id="KW-0460">Magnesium</keyword>
<evidence type="ECO:0000256" key="5">
    <source>
        <dbReference type="ARBA" id="ARBA00022842"/>
    </source>
</evidence>
<feature type="domain" description="Glutathionylspermidine synthase pre-ATP-grasp-like" evidence="7">
    <location>
        <begin position="9"/>
        <end position="335"/>
    </location>
</feature>
<evidence type="ECO:0000259" key="7">
    <source>
        <dbReference type="Pfam" id="PF03738"/>
    </source>
</evidence>
<keyword evidence="4" id="KW-0067">ATP-binding</keyword>
<evidence type="ECO:0000313" key="8">
    <source>
        <dbReference type="EMBL" id="GMI42158.1"/>
    </source>
</evidence>
<feature type="region of interest" description="Disordered" evidence="6">
    <location>
        <begin position="545"/>
        <end position="623"/>
    </location>
</feature>
<keyword evidence="3" id="KW-0547">Nucleotide-binding</keyword>
<gene>
    <name evidence="8" type="ORF">TeGR_g12247</name>
</gene>
<protein>
    <recommendedName>
        <fullName evidence="7">Glutathionylspermidine synthase pre-ATP-grasp-like domain-containing protein</fullName>
    </recommendedName>
</protein>
<keyword evidence="2" id="KW-0479">Metal-binding</keyword>
<dbReference type="InterPro" id="IPR005494">
    <property type="entry name" value="GSPS_pre-ATP-grasp-like_dom"/>
</dbReference>
<keyword evidence="9" id="KW-1185">Reference proteome</keyword>